<name>A0A850EHM6_9BACL</name>
<protein>
    <submittedName>
        <fullName evidence="1">Uncharacterized protein</fullName>
    </submittedName>
</protein>
<dbReference type="Proteomes" id="UP000564806">
    <property type="component" value="Unassembled WGS sequence"/>
</dbReference>
<dbReference type="RefSeq" id="WP_175371192.1">
    <property type="nucleotide sequence ID" value="NZ_JABWCS010000202.1"/>
</dbReference>
<gene>
    <name evidence="1" type="ORF">HPT30_09690</name>
</gene>
<proteinExistence type="predicted"/>
<evidence type="ECO:0000313" key="1">
    <source>
        <dbReference type="EMBL" id="NUU60615.1"/>
    </source>
</evidence>
<comment type="caution">
    <text evidence="1">The sequence shown here is derived from an EMBL/GenBank/DDBJ whole genome shotgun (WGS) entry which is preliminary data.</text>
</comment>
<sequence>MKNKYLTLLIALLTLILVFGQPGYIEAQTGNVIDSETRDRLTEQYGLEQPEISHSSGIDIGISDPFPFFISISKIAVNPYAFMVQKLIHHWVY</sequence>
<evidence type="ECO:0000313" key="2">
    <source>
        <dbReference type="Proteomes" id="UP000564806"/>
    </source>
</evidence>
<accession>A0A850EHM6</accession>
<dbReference type="AlphaFoldDB" id="A0A850EHM6"/>
<organism evidence="1 2">
    <name type="scientific">Paenibacillus agri</name>
    <dbReference type="NCBI Taxonomy" id="2744309"/>
    <lineage>
        <taxon>Bacteria</taxon>
        <taxon>Bacillati</taxon>
        <taxon>Bacillota</taxon>
        <taxon>Bacilli</taxon>
        <taxon>Bacillales</taxon>
        <taxon>Paenibacillaceae</taxon>
        <taxon>Paenibacillus</taxon>
    </lineage>
</organism>
<dbReference type="EMBL" id="JABWCS010000202">
    <property type="protein sequence ID" value="NUU60615.1"/>
    <property type="molecule type" value="Genomic_DNA"/>
</dbReference>
<reference evidence="1" key="1">
    <citation type="submission" date="2020-06" db="EMBL/GenBank/DDBJ databases">
        <title>Paenibacillus sp. nov., isolated from soil.</title>
        <authorList>
            <person name="Seo Y.L."/>
        </authorList>
    </citation>
    <scope>NUCLEOTIDE SEQUENCE [LARGE SCALE GENOMIC DNA]</scope>
    <source>
        <strain evidence="1">JW14</strain>
    </source>
</reference>
<keyword evidence="2" id="KW-1185">Reference proteome</keyword>